<evidence type="ECO:0000313" key="2">
    <source>
        <dbReference type="Proteomes" id="UP001172055"/>
    </source>
</evidence>
<organism evidence="1 2">
    <name type="scientific">Planococcus shixiaomingii</name>
    <dbReference type="NCBI Taxonomy" id="3058393"/>
    <lineage>
        <taxon>Bacteria</taxon>
        <taxon>Bacillati</taxon>
        <taxon>Bacillota</taxon>
        <taxon>Bacilli</taxon>
        <taxon>Bacillales</taxon>
        <taxon>Caryophanaceae</taxon>
        <taxon>Planococcus</taxon>
    </lineage>
</organism>
<gene>
    <name evidence="1" type="ORF">QWY14_07155</name>
</gene>
<accession>A0ABT8N1I7</accession>
<comment type="caution">
    <text evidence="1">The sequence shown here is derived from an EMBL/GenBank/DDBJ whole genome shotgun (WGS) entry which is preliminary data.</text>
</comment>
<dbReference type="Proteomes" id="UP001172055">
    <property type="component" value="Unassembled WGS sequence"/>
</dbReference>
<dbReference type="EMBL" id="JAUJWV010000001">
    <property type="protein sequence ID" value="MDN7241564.1"/>
    <property type="molecule type" value="Genomic_DNA"/>
</dbReference>
<evidence type="ECO:0000313" key="1">
    <source>
        <dbReference type="EMBL" id="MDN7241564.1"/>
    </source>
</evidence>
<proteinExistence type="predicted"/>
<evidence type="ECO:0008006" key="3">
    <source>
        <dbReference type="Google" id="ProtNLM"/>
    </source>
</evidence>
<sequence>MNYFVDHQKKRIHKKQYAGDRCGFVGTPTDKREFIDCEEYVEQLEKQEAYEKCPFCQSLQLSVEQQSKVQS</sequence>
<name>A0ABT8N1I7_9BACL</name>
<protein>
    <recommendedName>
        <fullName evidence="3">Cold-shock protein</fullName>
    </recommendedName>
</protein>
<keyword evidence="2" id="KW-1185">Reference proteome</keyword>
<dbReference type="RefSeq" id="WP_300985538.1">
    <property type="nucleotide sequence ID" value="NZ_CP129236.1"/>
</dbReference>
<reference evidence="1 2" key="1">
    <citation type="submission" date="2023-06" db="EMBL/GenBank/DDBJ databases">
        <title>Novel species in genus Planococcus.</title>
        <authorList>
            <person name="Ning S."/>
        </authorList>
    </citation>
    <scope>NUCLEOTIDE SEQUENCE [LARGE SCALE GENOMIC DNA]</scope>
    <source>
        <strain evidence="1 2">N028</strain>
    </source>
</reference>